<evidence type="ECO:0000256" key="6">
    <source>
        <dbReference type="ARBA" id="ARBA00023180"/>
    </source>
</evidence>
<dbReference type="Proteomes" id="UP001604336">
    <property type="component" value="Unassembled WGS sequence"/>
</dbReference>
<comment type="caution">
    <text evidence="8">The sequence shown here is derived from an EMBL/GenBank/DDBJ whole genome shotgun (WGS) entry which is preliminary data.</text>
</comment>
<evidence type="ECO:0000256" key="5">
    <source>
        <dbReference type="ARBA" id="ARBA00022840"/>
    </source>
</evidence>
<keyword evidence="5" id="KW-0067">ATP-binding</keyword>
<accession>A0ABD1PBU3</accession>
<dbReference type="AlphaFoldDB" id="A0ABD1PBU3"/>
<proteinExistence type="predicted"/>
<organism evidence="8 9">
    <name type="scientific">Abeliophyllum distichum</name>
    <dbReference type="NCBI Taxonomy" id="126358"/>
    <lineage>
        <taxon>Eukaryota</taxon>
        <taxon>Viridiplantae</taxon>
        <taxon>Streptophyta</taxon>
        <taxon>Embryophyta</taxon>
        <taxon>Tracheophyta</taxon>
        <taxon>Spermatophyta</taxon>
        <taxon>Magnoliopsida</taxon>
        <taxon>eudicotyledons</taxon>
        <taxon>Gunneridae</taxon>
        <taxon>Pentapetalae</taxon>
        <taxon>asterids</taxon>
        <taxon>lamiids</taxon>
        <taxon>Lamiales</taxon>
        <taxon>Oleaceae</taxon>
        <taxon>Forsythieae</taxon>
        <taxon>Abeliophyllum</taxon>
    </lineage>
</organism>
<protein>
    <submittedName>
        <fullName evidence="8">Receptor-like protein kinase</fullName>
    </submittedName>
</protein>
<keyword evidence="6" id="KW-0325">Glycoprotein</keyword>
<keyword evidence="2" id="KW-0418">Kinase</keyword>
<evidence type="ECO:0000256" key="1">
    <source>
        <dbReference type="ARBA" id="ARBA00004479"/>
    </source>
</evidence>
<dbReference type="GO" id="GO:0005524">
    <property type="term" value="F:ATP binding"/>
    <property type="evidence" value="ECO:0007669"/>
    <property type="project" value="UniProtKB-KW"/>
</dbReference>
<evidence type="ECO:0000256" key="4">
    <source>
        <dbReference type="ARBA" id="ARBA00022741"/>
    </source>
</evidence>
<name>A0ABD1PBU3_9LAMI</name>
<dbReference type="Gene3D" id="2.60.120.430">
    <property type="entry name" value="Galactose-binding lectin"/>
    <property type="match status" value="1"/>
</dbReference>
<dbReference type="InterPro" id="IPR045272">
    <property type="entry name" value="ANXUR1/2-like"/>
</dbReference>
<evidence type="ECO:0000313" key="8">
    <source>
        <dbReference type="EMBL" id="KAL2460106.1"/>
    </source>
</evidence>
<dbReference type="GO" id="GO:0004674">
    <property type="term" value="F:protein serine/threonine kinase activity"/>
    <property type="evidence" value="ECO:0007669"/>
    <property type="project" value="UniProtKB-KW"/>
</dbReference>
<keyword evidence="9" id="KW-1185">Reference proteome</keyword>
<dbReference type="Pfam" id="PF12819">
    <property type="entry name" value="Malectin_like"/>
    <property type="match status" value="1"/>
</dbReference>
<sequence>MEKLIRRPSSSNLRLSPPSSASAMAAILLVLFVSVPSFANAVKSDSFTPQDSFLLDCGATASTTLPGQRVFLGDQDTSKYLAYEGRDIKAGLALDPAPLFPAPDVLIGDVGSQLFPKGEYHGLGNNAYQTVYRLNMGGNAVTPQNDTLGRTWEPDHSYIDPSVAASNASVSPNIITYPEGESPLIAPPVVYATATQMADASVQVPNFNVSWRMNIDSSFTYLVRLHFADIVSKSVNDLYFNVYINGKPAITGLDLTTVAGGLTAAYYADFVMNSSMVDNANPMTVQVGPMNENTGTRNALLNGLEVFRMNNSVGSLDGEYGVDGKFG</sequence>
<evidence type="ECO:0000313" key="9">
    <source>
        <dbReference type="Proteomes" id="UP001604336"/>
    </source>
</evidence>
<dbReference type="InterPro" id="IPR024788">
    <property type="entry name" value="Malectin-like_Carb-bd_dom"/>
</dbReference>
<keyword evidence="4" id="KW-0547">Nucleotide-binding</keyword>
<keyword evidence="2" id="KW-0723">Serine/threonine-protein kinase</keyword>
<comment type="subcellular location">
    <subcellularLocation>
        <location evidence="1">Membrane</location>
        <topology evidence="1">Single-pass type I membrane protein</topology>
    </subcellularLocation>
</comment>
<evidence type="ECO:0000259" key="7">
    <source>
        <dbReference type="Pfam" id="PF12819"/>
    </source>
</evidence>
<dbReference type="EMBL" id="JBFOLK010000014">
    <property type="protein sequence ID" value="KAL2460106.1"/>
    <property type="molecule type" value="Genomic_DNA"/>
</dbReference>
<reference evidence="9" key="1">
    <citation type="submission" date="2024-07" db="EMBL/GenBank/DDBJ databases">
        <title>Two chromosome-level genome assemblies of Korean endemic species Abeliophyllum distichum and Forsythia ovata (Oleaceae).</title>
        <authorList>
            <person name="Jang H."/>
        </authorList>
    </citation>
    <scope>NUCLEOTIDE SEQUENCE [LARGE SCALE GENOMIC DNA]</scope>
</reference>
<dbReference type="PANTHER" id="PTHR34590:SF10">
    <property type="entry name" value="RECEPTOR-LIKE PROTEIN KINASE HERK 1"/>
    <property type="match status" value="1"/>
</dbReference>
<evidence type="ECO:0000256" key="3">
    <source>
        <dbReference type="ARBA" id="ARBA00022679"/>
    </source>
</evidence>
<keyword evidence="3" id="KW-0808">Transferase</keyword>
<feature type="domain" description="Malectin-like" evidence="7">
    <location>
        <begin position="128"/>
        <end position="308"/>
    </location>
</feature>
<evidence type="ECO:0000256" key="2">
    <source>
        <dbReference type="ARBA" id="ARBA00022527"/>
    </source>
</evidence>
<dbReference type="PANTHER" id="PTHR34590">
    <property type="entry name" value="OS03G0124300 PROTEIN-RELATED"/>
    <property type="match status" value="1"/>
</dbReference>
<dbReference type="GO" id="GO:0016020">
    <property type="term" value="C:membrane"/>
    <property type="evidence" value="ECO:0007669"/>
    <property type="project" value="UniProtKB-SubCell"/>
</dbReference>
<dbReference type="FunFam" id="2.60.120.430:FF:000001">
    <property type="entry name" value="Receptor-like protein kinase FERONIA"/>
    <property type="match status" value="1"/>
</dbReference>
<gene>
    <name evidence="8" type="ORF">Adt_43526</name>
</gene>